<sequence length="77" mass="8634">MLNSVTLDEVINTALQLPPDQREMLIGILRHRQNEARRDEMAADARRSIALFHEGKLKAQSAEDAINDLHGTLADVE</sequence>
<evidence type="ECO:0000313" key="1">
    <source>
        <dbReference type="EMBL" id="EGV16352.1"/>
    </source>
</evidence>
<name>F9UH94_9GAMM</name>
<proteinExistence type="predicted"/>
<keyword evidence="2" id="KW-1185">Reference proteome</keyword>
<dbReference type="OrthoDB" id="583178at2"/>
<evidence type="ECO:0000313" key="2">
    <source>
        <dbReference type="Proteomes" id="UP000005459"/>
    </source>
</evidence>
<organism evidence="1 2">
    <name type="scientific">Thiocapsa marina 5811</name>
    <dbReference type="NCBI Taxonomy" id="768671"/>
    <lineage>
        <taxon>Bacteria</taxon>
        <taxon>Pseudomonadati</taxon>
        <taxon>Pseudomonadota</taxon>
        <taxon>Gammaproteobacteria</taxon>
        <taxon>Chromatiales</taxon>
        <taxon>Chromatiaceae</taxon>
        <taxon>Thiocapsa</taxon>
    </lineage>
</organism>
<dbReference type="STRING" id="768671.ThimaDRAFT_4297"/>
<protein>
    <submittedName>
        <fullName evidence="1">Uncharacterized protein</fullName>
    </submittedName>
</protein>
<accession>F9UH94</accession>
<reference evidence="1 2" key="1">
    <citation type="submission" date="2011-06" db="EMBL/GenBank/DDBJ databases">
        <title>The draft genome of Thiocapsa marina 5811.</title>
        <authorList>
            <consortium name="US DOE Joint Genome Institute (JGI-PGF)"/>
            <person name="Lucas S."/>
            <person name="Han J."/>
            <person name="Cheng J.-F."/>
            <person name="Goodwin L."/>
            <person name="Pitluck S."/>
            <person name="Peters L."/>
            <person name="Land M.L."/>
            <person name="Hauser L."/>
            <person name="Vogl K."/>
            <person name="Liu Z."/>
            <person name="Imhoff J."/>
            <person name="Thiel V."/>
            <person name="Frigaard N.-U."/>
            <person name="Bryant D."/>
            <person name="Woyke T.J."/>
        </authorList>
    </citation>
    <scope>NUCLEOTIDE SEQUENCE [LARGE SCALE GENOMIC DNA]</scope>
    <source>
        <strain evidence="1 2">5811</strain>
    </source>
</reference>
<dbReference type="EMBL" id="AFWV01000018">
    <property type="protein sequence ID" value="EGV16352.1"/>
    <property type="molecule type" value="Genomic_DNA"/>
</dbReference>
<gene>
    <name evidence="1" type="ORF">ThimaDRAFT_4297</name>
</gene>
<dbReference type="Proteomes" id="UP000005459">
    <property type="component" value="Unassembled WGS sequence"/>
</dbReference>
<dbReference type="eggNOG" id="ENOG50333Q4">
    <property type="taxonomic scope" value="Bacteria"/>
</dbReference>
<dbReference type="AlphaFoldDB" id="F9UH94"/>
<dbReference type="RefSeq" id="WP_007195169.1">
    <property type="nucleotide sequence ID" value="NZ_AFWV01000018.1"/>
</dbReference>